<proteinExistence type="predicted"/>
<keyword evidence="2" id="KW-1185">Reference proteome</keyword>
<dbReference type="PANTHER" id="PTHR22572">
    <property type="entry name" value="SUGAR-1-PHOSPHATE GUANYL TRANSFERASE"/>
    <property type="match status" value="1"/>
</dbReference>
<dbReference type="KEGG" id="tav:G4V39_07230"/>
<dbReference type="SUPFAM" id="SSF53448">
    <property type="entry name" value="Nucleotide-diphospho-sugar transferases"/>
    <property type="match status" value="1"/>
</dbReference>
<dbReference type="EMBL" id="CP048877">
    <property type="protein sequence ID" value="QIJ72071.1"/>
    <property type="molecule type" value="Genomic_DNA"/>
</dbReference>
<evidence type="ECO:0000313" key="2">
    <source>
        <dbReference type="Proteomes" id="UP000502179"/>
    </source>
</evidence>
<dbReference type="InterPro" id="IPR005835">
    <property type="entry name" value="NTP_transferase_dom"/>
</dbReference>
<name>A0A6G7PX25_9BACT</name>
<accession>A0A6G7PX25</accession>
<dbReference type="Gene3D" id="3.90.550.10">
    <property type="entry name" value="Spore Coat Polysaccharide Biosynthesis Protein SpsA, Chain A"/>
    <property type="match status" value="1"/>
</dbReference>
<dbReference type="InterPro" id="IPR050486">
    <property type="entry name" value="Mannose-1P_guanyltransferase"/>
</dbReference>
<dbReference type="Pfam" id="PF00483">
    <property type="entry name" value="NTP_transferase"/>
    <property type="match status" value="1"/>
</dbReference>
<reference evidence="1 2" key="1">
    <citation type="submission" date="2020-02" db="EMBL/GenBank/DDBJ databases">
        <title>Genome analysis of Thermosulfuriphilus ammonigenes ST65T, an anaerobic thermophilic chemolithoautotrophic bacterium isolated from a deep-sea hydrothermal vent.</title>
        <authorList>
            <person name="Slobodkina G."/>
            <person name="Allioux M."/>
            <person name="Merkel A."/>
            <person name="Alain K."/>
            <person name="Jebbar M."/>
            <person name="Slobodkin A."/>
        </authorList>
    </citation>
    <scope>NUCLEOTIDE SEQUENCE [LARGE SCALE GENOMIC DNA]</scope>
    <source>
        <strain evidence="1 2">ST65</strain>
    </source>
</reference>
<gene>
    <name evidence="1" type="ORF">G4V39_07230</name>
</gene>
<dbReference type="AlphaFoldDB" id="A0A6G7PX25"/>
<sequence length="295" mass="32693">MQAMVLAAGFGTRLLPYTRAIPKVLFPILGKPALLLTLERLERLGFRRVAINLHHLPERIVSALKAADLKIETSLFFEKEILLTGGALKGAATFLCQEEATVIINGDIFFGDLDFNHLLKEHFATGCLVTMVVKRGGGNDNLLVERGKVRALRVQGTHTFCGIQVISPKLIDHLPPGPSDLIDTYQRLAPDGLLAAYETKAYICDFGTRESYLKLHEDLLYRRVHLETEPNLATPLVCLSPIQGVELRDWTFVDQQVVIGPGTLIRRSVVWPGAEIAPRAKVEETIVPPSLIFMP</sequence>
<organism evidence="1 2">
    <name type="scientific">Thermosulfuriphilus ammonigenes</name>
    <dbReference type="NCBI Taxonomy" id="1936021"/>
    <lineage>
        <taxon>Bacteria</taxon>
        <taxon>Pseudomonadati</taxon>
        <taxon>Thermodesulfobacteriota</taxon>
        <taxon>Thermodesulfobacteria</taxon>
        <taxon>Thermodesulfobacteriales</taxon>
        <taxon>Thermodesulfobacteriaceae</taxon>
        <taxon>Thermosulfuriphilus</taxon>
    </lineage>
</organism>
<dbReference type="InterPro" id="IPR029044">
    <property type="entry name" value="Nucleotide-diphossugar_trans"/>
</dbReference>
<protein>
    <submittedName>
        <fullName evidence="1">NDP-sugar synthase</fullName>
    </submittedName>
</protein>
<dbReference type="Proteomes" id="UP000502179">
    <property type="component" value="Chromosome"/>
</dbReference>
<evidence type="ECO:0000313" key="1">
    <source>
        <dbReference type="EMBL" id="QIJ72071.1"/>
    </source>
</evidence>